<geneLocation type="mitochondrion" evidence="19"/>
<keyword evidence="11" id="KW-0520">NAD</keyword>
<dbReference type="GO" id="GO:0048039">
    <property type="term" value="F:ubiquinone binding"/>
    <property type="evidence" value="ECO:0007669"/>
    <property type="project" value="TreeGrafter"/>
</dbReference>
<evidence type="ECO:0000256" key="3">
    <source>
        <dbReference type="ARBA" id="ARBA00012944"/>
    </source>
</evidence>
<comment type="subcellular location">
    <subcellularLocation>
        <location evidence="1">Mitochondrion membrane</location>
        <topology evidence="1">Multi-pass membrane protein</topology>
    </subcellularLocation>
</comment>
<evidence type="ECO:0000256" key="2">
    <source>
        <dbReference type="ARBA" id="ARBA00009025"/>
    </source>
</evidence>
<proteinExistence type="inferred from homology"/>
<feature type="domain" description="NADH:quinone oxidoreductase/Mrp antiporter transmembrane" evidence="18">
    <location>
        <begin position="1"/>
        <end position="81"/>
    </location>
</feature>
<reference evidence="19" key="1">
    <citation type="journal article" date="2014" name="Heredity">
        <title>Living on a volcano's edge: genetic isolation of an extremophile terrestrial metazoan.</title>
        <authorList>
            <person name="Cunha L."/>
            <person name="Montiel R."/>
            <person name="Novo M."/>
            <person name="Orozco-terWengel P."/>
            <person name="Rodrigues A."/>
            <person name="Morgan A.J."/>
            <person name="Kille P."/>
        </authorList>
    </citation>
    <scope>NUCLEOTIDE SEQUENCE</scope>
    <source>
        <strain evidence="19">21F232008</strain>
    </source>
</reference>
<evidence type="ECO:0000256" key="11">
    <source>
        <dbReference type="ARBA" id="ARBA00023027"/>
    </source>
</evidence>
<sequence length="136" mass="15165">SSALFVLSNLNYEIMKTRNLLLTKGILMIAPALTLWWFLSTASNMAAPPSINLLSEIMLMTSIMSTSTLLVALLSLTSFFTVTYSLFMYSSGHHGPALPYSNPTTPMKQKDMTLMLMHLMPTILLIFKPETITNWA</sequence>
<dbReference type="InterPro" id="IPR003918">
    <property type="entry name" value="NADH_UbQ_OxRdtase"/>
</dbReference>
<keyword evidence="10 17" id="KW-1133">Transmembrane helix</keyword>
<keyword evidence="12" id="KW-0830">Ubiquinone</keyword>
<dbReference type="GO" id="GO:0042773">
    <property type="term" value="P:ATP synthesis coupled electron transport"/>
    <property type="evidence" value="ECO:0007669"/>
    <property type="project" value="InterPro"/>
</dbReference>
<evidence type="ECO:0000256" key="13">
    <source>
        <dbReference type="ARBA" id="ARBA00023128"/>
    </source>
</evidence>
<keyword evidence="9" id="KW-0249">Electron transport</keyword>
<keyword evidence="6" id="KW-0679">Respiratory chain</keyword>
<evidence type="ECO:0000256" key="8">
    <source>
        <dbReference type="ARBA" id="ARBA00022967"/>
    </source>
</evidence>
<dbReference type="AlphaFoldDB" id="V9N2R8"/>
<dbReference type="GO" id="GO:0015990">
    <property type="term" value="P:electron transport coupled proton transport"/>
    <property type="evidence" value="ECO:0007669"/>
    <property type="project" value="TreeGrafter"/>
</dbReference>
<evidence type="ECO:0000256" key="1">
    <source>
        <dbReference type="ARBA" id="ARBA00004225"/>
    </source>
</evidence>
<evidence type="ECO:0000256" key="12">
    <source>
        <dbReference type="ARBA" id="ARBA00023075"/>
    </source>
</evidence>
<evidence type="ECO:0000256" key="6">
    <source>
        <dbReference type="ARBA" id="ARBA00022660"/>
    </source>
</evidence>
<evidence type="ECO:0000256" key="16">
    <source>
        <dbReference type="ARBA" id="ARBA00049551"/>
    </source>
</evidence>
<evidence type="ECO:0000259" key="18">
    <source>
        <dbReference type="Pfam" id="PF00361"/>
    </source>
</evidence>
<comment type="catalytic activity">
    <reaction evidence="16">
        <text>a ubiquinone + NADH + 5 H(+)(in) = a ubiquinol + NAD(+) + 4 H(+)(out)</text>
        <dbReference type="Rhea" id="RHEA:29091"/>
        <dbReference type="Rhea" id="RHEA-COMP:9565"/>
        <dbReference type="Rhea" id="RHEA-COMP:9566"/>
        <dbReference type="ChEBI" id="CHEBI:15378"/>
        <dbReference type="ChEBI" id="CHEBI:16389"/>
        <dbReference type="ChEBI" id="CHEBI:17976"/>
        <dbReference type="ChEBI" id="CHEBI:57540"/>
        <dbReference type="ChEBI" id="CHEBI:57945"/>
        <dbReference type="EC" id="7.1.1.2"/>
    </reaction>
</comment>
<keyword evidence="7 17" id="KW-0812">Transmembrane</keyword>
<dbReference type="PANTHER" id="PTHR43507">
    <property type="entry name" value="NADH-UBIQUINONE OXIDOREDUCTASE CHAIN 4"/>
    <property type="match status" value="1"/>
</dbReference>
<feature type="transmembrane region" description="Helical" evidence="17">
    <location>
        <begin position="59"/>
        <end position="87"/>
    </location>
</feature>
<accession>V9N2R8</accession>
<feature type="transmembrane region" description="Helical" evidence="17">
    <location>
        <begin position="21"/>
        <end position="39"/>
    </location>
</feature>
<evidence type="ECO:0000256" key="5">
    <source>
        <dbReference type="ARBA" id="ARBA00022448"/>
    </source>
</evidence>
<protein>
    <recommendedName>
        <fullName evidence="4">NADH-ubiquinone oxidoreductase chain 4</fullName>
        <ecNumber evidence="3">7.1.1.2</ecNumber>
    </recommendedName>
    <alternativeName>
        <fullName evidence="15">NADH dehydrogenase subunit 4</fullName>
    </alternativeName>
</protein>
<evidence type="ECO:0000256" key="10">
    <source>
        <dbReference type="ARBA" id="ARBA00022989"/>
    </source>
</evidence>
<comment type="similarity">
    <text evidence="2">Belongs to the complex I subunit 4 family.</text>
</comment>
<evidence type="ECO:0000256" key="4">
    <source>
        <dbReference type="ARBA" id="ARBA00021006"/>
    </source>
</evidence>
<keyword evidence="8" id="KW-1278">Translocase</keyword>
<dbReference type="GO" id="GO:0008137">
    <property type="term" value="F:NADH dehydrogenase (ubiquinone) activity"/>
    <property type="evidence" value="ECO:0007669"/>
    <property type="project" value="UniProtKB-EC"/>
</dbReference>
<keyword evidence="13 19" id="KW-0496">Mitochondrion</keyword>
<dbReference type="GO" id="GO:0031966">
    <property type="term" value="C:mitochondrial membrane"/>
    <property type="evidence" value="ECO:0007669"/>
    <property type="project" value="UniProtKB-SubCell"/>
</dbReference>
<dbReference type="Pfam" id="PF00361">
    <property type="entry name" value="Proton_antipo_M"/>
    <property type="match status" value="1"/>
</dbReference>
<evidence type="ECO:0000256" key="17">
    <source>
        <dbReference type="SAM" id="Phobius"/>
    </source>
</evidence>
<evidence type="ECO:0000256" key="9">
    <source>
        <dbReference type="ARBA" id="ARBA00022982"/>
    </source>
</evidence>
<dbReference type="PANTHER" id="PTHR43507:SF20">
    <property type="entry name" value="NADH-UBIQUINONE OXIDOREDUCTASE CHAIN 4"/>
    <property type="match status" value="1"/>
</dbReference>
<evidence type="ECO:0000256" key="14">
    <source>
        <dbReference type="ARBA" id="ARBA00023136"/>
    </source>
</evidence>
<evidence type="ECO:0000313" key="19">
    <source>
        <dbReference type="EMBL" id="AGJ50257.1"/>
    </source>
</evidence>
<dbReference type="EMBL" id="KC665836">
    <property type="protein sequence ID" value="AGJ50257.1"/>
    <property type="molecule type" value="Genomic_DNA"/>
</dbReference>
<keyword evidence="5" id="KW-0813">Transport</keyword>
<dbReference type="InterPro" id="IPR001750">
    <property type="entry name" value="ND/Mrp_TM"/>
</dbReference>
<dbReference type="GO" id="GO:0003954">
    <property type="term" value="F:NADH dehydrogenase activity"/>
    <property type="evidence" value="ECO:0007669"/>
    <property type="project" value="TreeGrafter"/>
</dbReference>
<evidence type="ECO:0000256" key="15">
    <source>
        <dbReference type="ARBA" id="ARBA00031025"/>
    </source>
</evidence>
<evidence type="ECO:0000256" key="7">
    <source>
        <dbReference type="ARBA" id="ARBA00022692"/>
    </source>
</evidence>
<organism evidence="19">
    <name type="scientific">Pontoscolex corethrurus</name>
    <dbReference type="NCBI Taxonomy" id="195581"/>
    <lineage>
        <taxon>Eukaryota</taxon>
        <taxon>Metazoa</taxon>
        <taxon>Spiralia</taxon>
        <taxon>Lophotrochozoa</taxon>
        <taxon>Annelida</taxon>
        <taxon>Clitellata</taxon>
        <taxon>Oligochaeta</taxon>
        <taxon>Crassiclitellata</taxon>
        <taxon>Lumbricina</taxon>
        <taxon>Glossoscolecidae</taxon>
        <taxon>Pontoscolex</taxon>
    </lineage>
</organism>
<name>V9N2R8_9ANNE</name>
<dbReference type="EC" id="7.1.1.2" evidence="3"/>
<keyword evidence="14 17" id="KW-0472">Membrane</keyword>
<feature type="non-terminal residue" evidence="19">
    <location>
        <position position="1"/>
    </location>
</feature>